<evidence type="ECO:0000256" key="5">
    <source>
        <dbReference type="ARBA" id="ARBA00022692"/>
    </source>
</evidence>
<keyword evidence="3" id="KW-0813">Transport</keyword>
<dbReference type="InterPro" id="IPR051163">
    <property type="entry name" value="Sodium:Solute_Symporter_SSF"/>
</dbReference>
<evidence type="ECO:0000256" key="1">
    <source>
        <dbReference type="ARBA" id="ARBA00004651"/>
    </source>
</evidence>
<dbReference type="Pfam" id="PF00474">
    <property type="entry name" value="SSF"/>
    <property type="match status" value="1"/>
</dbReference>
<dbReference type="PANTHER" id="PTHR42985">
    <property type="entry name" value="SODIUM-COUPLED MONOCARBOXYLATE TRANSPORTER"/>
    <property type="match status" value="1"/>
</dbReference>
<keyword evidence="6" id="KW-1133">Transmembrane helix</keyword>
<dbReference type="Proteomes" id="UP000199494">
    <property type="component" value="Unassembled WGS sequence"/>
</dbReference>
<dbReference type="PROSITE" id="PS50283">
    <property type="entry name" value="NA_SOLUT_SYMP_3"/>
    <property type="match status" value="1"/>
</dbReference>
<proteinExistence type="inferred from homology"/>
<evidence type="ECO:0000256" key="10">
    <source>
        <dbReference type="ARBA" id="ARBA00023201"/>
    </source>
</evidence>
<dbReference type="RefSeq" id="WP_091799918.1">
    <property type="nucleotide sequence ID" value="NZ_CP016353.1"/>
</dbReference>
<dbReference type="KEGG" id="pmad:BAY61_06710"/>
<gene>
    <name evidence="12" type="ORF">SAMN05421630_102348</name>
</gene>
<dbReference type="CDD" id="cd11493">
    <property type="entry name" value="SLC5sbd_NIS-like_u1"/>
    <property type="match status" value="1"/>
</dbReference>
<name>A0A222VLB3_9PSEU</name>
<dbReference type="InterPro" id="IPR038377">
    <property type="entry name" value="Na/Glc_symporter_sf"/>
</dbReference>
<evidence type="ECO:0000256" key="6">
    <source>
        <dbReference type="ARBA" id="ARBA00022989"/>
    </source>
</evidence>
<keyword evidence="8" id="KW-0406">Ion transport</keyword>
<evidence type="ECO:0000256" key="7">
    <source>
        <dbReference type="ARBA" id="ARBA00023053"/>
    </source>
</evidence>
<dbReference type="NCBIfam" id="TIGR00813">
    <property type="entry name" value="sss"/>
    <property type="match status" value="1"/>
</dbReference>
<keyword evidence="7" id="KW-0915">Sodium</keyword>
<reference evidence="12 13" key="1">
    <citation type="submission" date="2016-10" db="EMBL/GenBank/DDBJ databases">
        <authorList>
            <person name="de Groot N.N."/>
        </authorList>
    </citation>
    <scope>NUCLEOTIDE SEQUENCE [LARGE SCALE GENOMIC DNA]</scope>
    <source>
        <strain evidence="12 13">CGMCC 4.5506</strain>
    </source>
</reference>
<evidence type="ECO:0000256" key="3">
    <source>
        <dbReference type="ARBA" id="ARBA00022448"/>
    </source>
</evidence>
<comment type="subcellular location">
    <subcellularLocation>
        <location evidence="1">Cell membrane</location>
        <topology evidence="1">Multi-pass membrane protein</topology>
    </subcellularLocation>
</comment>
<evidence type="ECO:0000256" key="4">
    <source>
        <dbReference type="ARBA" id="ARBA00022475"/>
    </source>
</evidence>
<dbReference type="Gene3D" id="1.20.1730.10">
    <property type="entry name" value="Sodium/glucose cotransporter"/>
    <property type="match status" value="1"/>
</dbReference>
<evidence type="ECO:0000313" key="12">
    <source>
        <dbReference type="EMBL" id="SDC50374.1"/>
    </source>
</evidence>
<evidence type="ECO:0000256" key="8">
    <source>
        <dbReference type="ARBA" id="ARBA00023065"/>
    </source>
</evidence>
<keyword evidence="5" id="KW-0812">Transmembrane</keyword>
<dbReference type="GO" id="GO:0006814">
    <property type="term" value="P:sodium ion transport"/>
    <property type="evidence" value="ECO:0007669"/>
    <property type="project" value="UniProtKB-KW"/>
</dbReference>
<protein>
    <submittedName>
        <fullName evidence="12">Transporter, SSS family</fullName>
    </submittedName>
</protein>
<organism evidence="12 13">
    <name type="scientific">Prauserella marina</name>
    <dbReference type="NCBI Taxonomy" id="530584"/>
    <lineage>
        <taxon>Bacteria</taxon>
        <taxon>Bacillati</taxon>
        <taxon>Actinomycetota</taxon>
        <taxon>Actinomycetes</taxon>
        <taxon>Pseudonocardiales</taxon>
        <taxon>Pseudonocardiaceae</taxon>
        <taxon>Prauserella</taxon>
    </lineage>
</organism>
<dbReference type="STRING" id="530584.SAMN05421630_102348"/>
<sequence>MRAFDLAIVAVFLVGTPLLGIWLGGKQRSSTDYFVGSRNIPWWAVTFSVVATETSTLTVISVPTVAYLGNITYLQLAVGYLIGRVIVAFVLLPRYYAGNLVSAYGFLGKRFGNGMQGTASVTFLLTRLLADGVRLFATAIPVKVMFGAFGLDLPYWFIVAAIALISVIYTYLGGIRAVVWVDVIQMGIYILGAIAAVFVLAGKLPEGWLSNAADEGKFQFFDFTSNVVTNQYAFFTAVICGALFAMASHGADQLMVQRLLACRTVKDSQKAVIASGFVVFIQFALFLFIGTMLWSFFNGASPESMGMSTGDELFPTFIVEQLPPGLSGLLVAGILAAAMSTISSSLNSLSTSTISDIYQRFTKRTLSDESILKQAKLWTLIWAGVFVIFASLFTSTDQPVVELGLTIQSYTYGALLGAFLLGILVKRARQGDGIIAFLCTIAVSAVFALFIRFTEDGEQVPLAFPLFVPLGVAVTLIVGGLLSLRHPKPDPENADPRAAGSSMK</sequence>
<evidence type="ECO:0000256" key="9">
    <source>
        <dbReference type="ARBA" id="ARBA00023136"/>
    </source>
</evidence>
<evidence type="ECO:0000256" key="11">
    <source>
        <dbReference type="RuleBase" id="RU362091"/>
    </source>
</evidence>
<keyword evidence="9" id="KW-0472">Membrane</keyword>
<keyword evidence="4" id="KW-1003">Cell membrane</keyword>
<keyword evidence="10" id="KW-0739">Sodium transport</keyword>
<keyword evidence="13" id="KW-1185">Reference proteome</keyword>
<dbReference type="PANTHER" id="PTHR42985:SF47">
    <property type="entry name" value="INTEGRAL MEMBRANE TRANSPORT PROTEIN"/>
    <property type="match status" value="1"/>
</dbReference>
<dbReference type="GO" id="GO:0005886">
    <property type="term" value="C:plasma membrane"/>
    <property type="evidence" value="ECO:0007669"/>
    <property type="project" value="UniProtKB-SubCell"/>
</dbReference>
<accession>A0A222VLB3</accession>
<dbReference type="OrthoDB" id="9814523at2"/>
<dbReference type="EMBL" id="FMZE01000002">
    <property type="protein sequence ID" value="SDC50374.1"/>
    <property type="molecule type" value="Genomic_DNA"/>
</dbReference>
<dbReference type="GO" id="GO:0015293">
    <property type="term" value="F:symporter activity"/>
    <property type="evidence" value="ECO:0007669"/>
    <property type="project" value="TreeGrafter"/>
</dbReference>
<evidence type="ECO:0000256" key="2">
    <source>
        <dbReference type="ARBA" id="ARBA00006434"/>
    </source>
</evidence>
<comment type="similarity">
    <text evidence="2 11">Belongs to the sodium:solute symporter (SSF) (TC 2.A.21) family.</text>
</comment>
<dbReference type="InterPro" id="IPR001734">
    <property type="entry name" value="Na/solute_symporter"/>
</dbReference>
<evidence type="ECO:0000313" key="13">
    <source>
        <dbReference type="Proteomes" id="UP000199494"/>
    </source>
</evidence>
<dbReference type="AlphaFoldDB" id="A0A222VLB3"/>